<organism evidence="2 3">
    <name type="scientific">Streblomastix strix</name>
    <dbReference type="NCBI Taxonomy" id="222440"/>
    <lineage>
        <taxon>Eukaryota</taxon>
        <taxon>Metamonada</taxon>
        <taxon>Preaxostyla</taxon>
        <taxon>Oxymonadida</taxon>
        <taxon>Streblomastigidae</taxon>
        <taxon>Streblomastix</taxon>
    </lineage>
</organism>
<dbReference type="AlphaFoldDB" id="A0A5J4U8L6"/>
<feature type="region of interest" description="Disordered" evidence="1">
    <location>
        <begin position="21"/>
        <end position="87"/>
    </location>
</feature>
<evidence type="ECO:0000313" key="2">
    <source>
        <dbReference type="EMBL" id="KAA6366530.1"/>
    </source>
</evidence>
<comment type="caution">
    <text evidence="2">The sequence shown here is derived from an EMBL/GenBank/DDBJ whole genome shotgun (WGS) entry which is preliminary data.</text>
</comment>
<dbReference type="EMBL" id="SNRW01019287">
    <property type="protein sequence ID" value="KAA6366530.1"/>
    <property type="molecule type" value="Genomic_DNA"/>
</dbReference>
<name>A0A5J4U8L6_9EUKA</name>
<proteinExistence type="predicted"/>
<gene>
    <name evidence="2" type="ORF">EZS28_037943</name>
</gene>
<evidence type="ECO:0000313" key="3">
    <source>
        <dbReference type="Proteomes" id="UP000324800"/>
    </source>
</evidence>
<feature type="region of interest" description="Disordered" evidence="1">
    <location>
        <begin position="157"/>
        <end position="192"/>
    </location>
</feature>
<sequence length="454" mass="51902">MEGLGKEGLILGPISADAIAAQQQENDMNDGNKGSMGRGIIKGNLKKSSLTLKSGKGRGGLNKTKKSKKGIDSQEQTQSSYQSSNSEQQLLFGGDIGKLKAQQAQQQQWLQSEGVNLDFIYGKDEKEVYCNRYDGMCSCKQNFIHPGSSVYRKQKILERNKNREQQQITTEKQKVEEDMDQQQTAREEKKDNEVRMKLSNIQQERMRAEEIEQAIEREKQRILLAEQGQLTQEDLIKEEEDRRLLQQLQQQIDTMGTDVGDQQQRRNISAGISKGGTVPFAMNGIEERDEDNDLFVGQQGNQNLNNSNTAQLEYIGAIGQQQQQQQLPDGTGRSSGSQKKLVKKFDIIPLTSEINADITSTPIRNRNYRQNPNRIKEIRKKEKETKEQRIIQIKDIQNTIKGKMIHILHLLLIHIVERVLILIEAIIDHKQVEAEEMDLKVIEVIQKRRIREEN</sequence>
<feature type="compositionally biased region" description="Low complexity" evidence="1">
    <location>
        <begin position="73"/>
        <end position="87"/>
    </location>
</feature>
<feature type="compositionally biased region" description="Low complexity" evidence="1">
    <location>
        <begin position="42"/>
        <end position="54"/>
    </location>
</feature>
<reference evidence="2 3" key="1">
    <citation type="submission" date="2019-03" db="EMBL/GenBank/DDBJ databases">
        <title>Single cell metagenomics reveals metabolic interactions within the superorganism composed of flagellate Streblomastix strix and complex community of Bacteroidetes bacteria on its surface.</title>
        <authorList>
            <person name="Treitli S.C."/>
            <person name="Kolisko M."/>
            <person name="Husnik F."/>
            <person name="Keeling P."/>
            <person name="Hampl V."/>
        </authorList>
    </citation>
    <scope>NUCLEOTIDE SEQUENCE [LARGE SCALE GENOMIC DNA]</scope>
    <source>
        <strain evidence="2">ST1C</strain>
    </source>
</reference>
<accession>A0A5J4U8L6</accession>
<protein>
    <submittedName>
        <fullName evidence="2">Uncharacterized protein</fullName>
    </submittedName>
</protein>
<evidence type="ECO:0000256" key="1">
    <source>
        <dbReference type="SAM" id="MobiDB-lite"/>
    </source>
</evidence>
<dbReference type="Proteomes" id="UP000324800">
    <property type="component" value="Unassembled WGS sequence"/>
</dbReference>